<reference evidence="1" key="1">
    <citation type="submission" date="2007-03" db="EMBL/GenBank/DDBJ databases">
        <title>Diverse metagenome-derived clones inhibiting biofilm formation in Pseudomonas aeruginosa and swarming in Escherichia coli.</title>
        <authorList>
            <person name="Schipper C."/>
            <person name="Steele H.L."/>
            <person name="Streit W.R."/>
        </authorList>
    </citation>
    <scope>NUCLEOTIDE SEQUENCE</scope>
</reference>
<accession>B2BKA5</accession>
<dbReference type="AlphaFoldDB" id="B2BKA5"/>
<dbReference type="EMBL" id="EF530729">
    <property type="protein sequence ID" value="ABU51094.1"/>
    <property type="molecule type" value="Genomic_DNA"/>
</dbReference>
<protein>
    <submittedName>
        <fullName evidence="1">Uncharacterized protein</fullName>
    </submittedName>
</protein>
<organism evidence="1">
    <name type="scientific">uncultured organism Bio4</name>
    <dbReference type="NCBI Taxonomy" id="460931"/>
    <lineage>
        <taxon>unclassified sequences</taxon>
        <taxon>environmental samples</taxon>
    </lineage>
</organism>
<proteinExistence type="predicted"/>
<name>B2BKA5_9ZZZZ</name>
<sequence length="104" mass="11734">MDVEFFPVGDEAGLARSLALHLSIWLKRDHRTILTTFHAVASPTEWLPTCRITIDGVEPTGELAQRVQRYCDMTLFGQPGKERPLRWLKSHEPELDAVPAPNAN</sequence>
<evidence type="ECO:0000313" key="1">
    <source>
        <dbReference type="EMBL" id="ABU51094.1"/>
    </source>
</evidence>